<evidence type="ECO:0000313" key="2">
    <source>
        <dbReference type="EMBL" id="KIJ96576.1"/>
    </source>
</evidence>
<name>A0A0C9XFY7_9AGAR</name>
<feature type="region of interest" description="Disordered" evidence="1">
    <location>
        <begin position="164"/>
        <end position="185"/>
    </location>
</feature>
<reference evidence="2 3" key="1">
    <citation type="submission" date="2014-04" db="EMBL/GenBank/DDBJ databases">
        <authorList>
            <consortium name="DOE Joint Genome Institute"/>
            <person name="Kuo A."/>
            <person name="Kohler A."/>
            <person name="Nagy L.G."/>
            <person name="Floudas D."/>
            <person name="Copeland A."/>
            <person name="Barry K.W."/>
            <person name="Cichocki N."/>
            <person name="Veneault-Fourrey C."/>
            <person name="LaButti K."/>
            <person name="Lindquist E.A."/>
            <person name="Lipzen A."/>
            <person name="Lundell T."/>
            <person name="Morin E."/>
            <person name="Murat C."/>
            <person name="Sun H."/>
            <person name="Tunlid A."/>
            <person name="Henrissat B."/>
            <person name="Grigoriev I.V."/>
            <person name="Hibbett D.S."/>
            <person name="Martin F."/>
            <person name="Nordberg H.P."/>
            <person name="Cantor M.N."/>
            <person name="Hua S.X."/>
        </authorList>
    </citation>
    <scope>NUCLEOTIDE SEQUENCE [LARGE SCALE GENOMIC DNA]</scope>
    <source>
        <strain evidence="2 3">LaAM-08-1</strain>
    </source>
</reference>
<organism evidence="2 3">
    <name type="scientific">Laccaria amethystina LaAM-08-1</name>
    <dbReference type="NCBI Taxonomy" id="1095629"/>
    <lineage>
        <taxon>Eukaryota</taxon>
        <taxon>Fungi</taxon>
        <taxon>Dikarya</taxon>
        <taxon>Basidiomycota</taxon>
        <taxon>Agaricomycotina</taxon>
        <taxon>Agaricomycetes</taxon>
        <taxon>Agaricomycetidae</taxon>
        <taxon>Agaricales</taxon>
        <taxon>Agaricineae</taxon>
        <taxon>Hydnangiaceae</taxon>
        <taxon>Laccaria</taxon>
    </lineage>
</organism>
<dbReference type="OrthoDB" id="3053737at2759"/>
<dbReference type="HOGENOM" id="CLU_125772_0_0_1"/>
<sequence length="185" mass="21084">LHGVGSLKKKGKKRSDPATIGKSSEHSKDGWIWTVGAAGKLTEKELKEWVSESDRVQWFRAEAEMHRWQEEWEIKQADFMRCIRTFHKMSDVWSALAKSSLRDGHAVYARKKAIMFAEMARRAQDQFNDAGYAHRVLEEGKILADYIQIDREHPDNIIPQLLLSPTSASADEAPQELSSEDDASD</sequence>
<gene>
    <name evidence="2" type="ORF">K443DRAFT_10542</name>
</gene>
<evidence type="ECO:0000313" key="3">
    <source>
        <dbReference type="Proteomes" id="UP000054477"/>
    </source>
</evidence>
<feature type="region of interest" description="Disordered" evidence="1">
    <location>
        <begin position="1"/>
        <end position="25"/>
    </location>
</feature>
<dbReference type="STRING" id="1095629.A0A0C9XFY7"/>
<dbReference type="EMBL" id="KN838717">
    <property type="protein sequence ID" value="KIJ96576.1"/>
    <property type="molecule type" value="Genomic_DNA"/>
</dbReference>
<reference evidence="3" key="2">
    <citation type="submission" date="2015-01" db="EMBL/GenBank/DDBJ databases">
        <title>Evolutionary Origins and Diversification of the Mycorrhizal Mutualists.</title>
        <authorList>
            <consortium name="DOE Joint Genome Institute"/>
            <consortium name="Mycorrhizal Genomics Consortium"/>
            <person name="Kohler A."/>
            <person name="Kuo A."/>
            <person name="Nagy L.G."/>
            <person name="Floudas D."/>
            <person name="Copeland A."/>
            <person name="Barry K.W."/>
            <person name="Cichocki N."/>
            <person name="Veneault-Fourrey C."/>
            <person name="LaButti K."/>
            <person name="Lindquist E.A."/>
            <person name="Lipzen A."/>
            <person name="Lundell T."/>
            <person name="Morin E."/>
            <person name="Murat C."/>
            <person name="Riley R."/>
            <person name="Ohm R."/>
            <person name="Sun H."/>
            <person name="Tunlid A."/>
            <person name="Henrissat B."/>
            <person name="Grigoriev I.V."/>
            <person name="Hibbett D.S."/>
            <person name="Martin F."/>
        </authorList>
    </citation>
    <scope>NUCLEOTIDE SEQUENCE [LARGE SCALE GENOMIC DNA]</scope>
    <source>
        <strain evidence="3">LaAM-08-1</strain>
    </source>
</reference>
<accession>A0A0C9XFY7</accession>
<keyword evidence="3" id="KW-1185">Reference proteome</keyword>
<proteinExistence type="predicted"/>
<dbReference type="AlphaFoldDB" id="A0A0C9XFY7"/>
<evidence type="ECO:0000256" key="1">
    <source>
        <dbReference type="SAM" id="MobiDB-lite"/>
    </source>
</evidence>
<dbReference type="Proteomes" id="UP000054477">
    <property type="component" value="Unassembled WGS sequence"/>
</dbReference>
<protein>
    <submittedName>
        <fullName evidence="2">Uncharacterized protein</fullName>
    </submittedName>
</protein>
<feature type="non-terminal residue" evidence="2">
    <location>
        <position position="1"/>
    </location>
</feature>